<keyword evidence="5" id="KW-0472">Membrane</keyword>
<protein>
    <submittedName>
        <fullName evidence="6">Uncharacterized protein</fullName>
    </submittedName>
</protein>
<evidence type="ECO:0000313" key="6">
    <source>
        <dbReference type="EMBL" id="GAH29412.1"/>
    </source>
</evidence>
<dbReference type="GO" id="GO:0016020">
    <property type="term" value="C:membrane"/>
    <property type="evidence" value="ECO:0007669"/>
    <property type="project" value="UniProtKB-SubCell"/>
</dbReference>
<dbReference type="InterPro" id="IPR038377">
    <property type="entry name" value="Na/Glc_symporter_sf"/>
</dbReference>
<gene>
    <name evidence="6" type="ORF">S03H2_03126</name>
</gene>
<dbReference type="GO" id="GO:0022857">
    <property type="term" value="F:transmembrane transporter activity"/>
    <property type="evidence" value="ECO:0007669"/>
    <property type="project" value="InterPro"/>
</dbReference>
<comment type="similarity">
    <text evidence="2">Belongs to the sodium:solute symporter (SSF) (TC 2.A.21) family.</text>
</comment>
<evidence type="ECO:0000256" key="4">
    <source>
        <dbReference type="ARBA" id="ARBA00022989"/>
    </source>
</evidence>
<sequence>MITVVGIIISTADSFLLVPSTTFIKDIYQNYINPRASEKRIIFISRLMVLTFEIIA</sequence>
<dbReference type="AlphaFoldDB" id="X1E9X0"/>
<dbReference type="PROSITE" id="PS50283">
    <property type="entry name" value="NA_SOLUT_SYMP_3"/>
    <property type="match status" value="1"/>
</dbReference>
<keyword evidence="4" id="KW-1133">Transmembrane helix</keyword>
<reference evidence="6" key="1">
    <citation type="journal article" date="2014" name="Front. Microbiol.">
        <title>High frequency of phylogenetically diverse reductive dehalogenase-homologous genes in deep subseafloor sedimentary metagenomes.</title>
        <authorList>
            <person name="Kawai M."/>
            <person name="Futagami T."/>
            <person name="Toyoda A."/>
            <person name="Takaki Y."/>
            <person name="Nishi S."/>
            <person name="Hori S."/>
            <person name="Arai W."/>
            <person name="Tsubouchi T."/>
            <person name="Morono Y."/>
            <person name="Uchiyama I."/>
            <person name="Ito T."/>
            <person name="Fujiyama A."/>
            <person name="Inagaki F."/>
            <person name="Takami H."/>
        </authorList>
    </citation>
    <scope>NUCLEOTIDE SEQUENCE</scope>
    <source>
        <strain evidence="6">Expedition CK06-06</strain>
    </source>
</reference>
<name>X1E9X0_9ZZZZ</name>
<evidence type="ECO:0000256" key="3">
    <source>
        <dbReference type="ARBA" id="ARBA00022692"/>
    </source>
</evidence>
<dbReference type="InterPro" id="IPR001734">
    <property type="entry name" value="Na/solute_symporter"/>
</dbReference>
<dbReference type="Pfam" id="PF00474">
    <property type="entry name" value="SSF"/>
    <property type="match status" value="1"/>
</dbReference>
<accession>X1E9X0</accession>
<dbReference type="Gene3D" id="1.20.1730.10">
    <property type="entry name" value="Sodium/glucose cotransporter"/>
    <property type="match status" value="1"/>
</dbReference>
<organism evidence="6">
    <name type="scientific">marine sediment metagenome</name>
    <dbReference type="NCBI Taxonomy" id="412755"/>
    <lineage>
        <taxon>unclassified sequences</taxon>
        <taxon>metagenomes</taxon>
        <taxon>ecological metagenomes</taxon>
    </lineage>
</organism>
<evidence type="ECO:0000256" key="1">
    <source>
        <dbReference type="ARBA" id="ARBA00004141"/>
    </source>
</evidence>
<comment type="subcellular location">
    <subcellularLocation>
        <location evidence="1">Membrane</location>
        <topology evidence="1">Multi-pass membrane protein</topology>
    </subcellularLocation>
</comment>
<evidence type="ECO:0000256" key="2">
    <source>
        <dbReference type="ARBA" id="ARBA00006434"/>
    </source>
</evidence>
<comment type="caution">
    <text evidence="6">The sequence shown here is derived from an EMBL/GenBank/DDBJ whole genome shotgun (WGS) entry which is preliminary data.</text>
</comment>
<proteinExistence type="inferred from homology"/>
<evidence type="ECO:0000256" key="5">
    <source>
        <dbReference type="ARBA" id="ARBA00023136"/>
    </source>
</evidence>
<dbReference type="EMBL" id="BARU01001123">
    <property type="protein sequence ID" value="GAH29412.1"/>
    <property type="molecule type" value="Genomic_DNA"/>
</dbReference>
<keyword evidence="3" id="KW-0812">Transmembrane</keyword>